<protein>
    <submittedName>
        <fullName evidence="2">Uncharacterized protein</fullName>
    </submittedName>
</protein>
<dbReference type="AlphaFoldDB" id="A0A919DCB6"/>
<dbReference type="EMBL" id="BNAT01000019">
    <property type="protein sequence ID" value="GHE34168.1"/>
    <property type="molecule type" value="Genomic_DNA"/>
</dbReference>
<accession>A0A919DCB6</accession>
<proteinExistence type="predicted"/>
<dbReference type="RefSeq" id="WP_189784830.1">
    <property type="nucleotide sequence ID" value="NZ_BNAT01000019.1"/>
</dbReference>
<evidence type="ECO:0000313" key="2">
    <source>
        <dbReference type="EMBL" id="GHE34168.1"/>
    </source>
</evidence>
<comment type="caution">
    <text evidence="2">The sequence shown here is derived from an EMBL/GenBank/DDBJ whole genome shotgun (WGS) entry which is preliminary data.</text>
</comment>
<name>A0A919DCB6_9ACTN</name>
<evidence type="ECO:0000256" key="1">
    <source>
        <dbReference type="SAM" id="MobiDB-lite"/>
    </source>
</evidence>
<feature type="compositionally biased region" description="Low complexity" evidence="1">
    <location>
        <begin position="93"/>
        <end position="106"/>
    </location>
</feature>
<feature type="region of interest" description="Disordered" evidence="1">
    <location>
        <begin position="93"/>
        <end position="126"/>
    </location>
</feature>
<dbReference type="Proteomes" id="UP000603227">
    <property type="component" value="Unassembled WGS sequence"/>
</dbReference>
<organism evidence="2 3">
    <name type="scientific">Streptomyces capitiformicae</name>
    <dbReference type="NCBI Taxonomy" id="2014920"/>
    <lineage>
        <taxon>Bacteria</taxon>
        <taxon>Bacillati</taxon>
        <taxon>Actinomycetota</taxon>
        <taxon>Actinomycetes</taxon>
        <taxon>Kitasatosporales</taxon>
        <taxon>Streptomycetaceae</taxon>
        <taxon>Streptomyces</taxon>
    </lineage>
</organism>
<dbReference type="InterPro" id="IPR046204">
    <property type="entry name" value="DUF6237"/>
</dbReference>
<reference evidence="2" key="1">
    <citation type="journal article" date="2014" name="Int. J. Syst. Evol. Microbiol.">
        <title>Complete genome sequence of Corynebacterium casei LMG S-19264T (=DSM 44701T), isolated from a smear-ripened cheese.</title>
        <authorList>
            <consortium name="US DOE Joint Genome Institute (JGI-PGF)"/>
            <person name="Walter F."/>
            <person name="Albersmeier A."/>
            <person name="Kalinowski J."/>
            <person name="Ruckert C."/>
        </authorList>
    </citation>
    <scope>NUCLEOTIDE SEQUENCE</scope>
    <source>
        <strain evidence="2">CGMCC 4.7403</strain>
    </source>
</reference>
<sequence length="126" mass="13414">MSTVPNTSPLSQPKPETGWDEATFRCGLCGAVRTATTEDAYLRTVVAHQEAHEVAERLNAIERDGLASILRVVLAAPELGAEFLLLLDQQARATPAEPTPQQAAPAVDRVDTPRADLSSVNGAPRS</sequence>
<evidence type="ECO:0000313" key="3">
    <source>
        <dbReference type="Proteomes" id="UP000603227"/>
    </source>
</evidence>
<gene>
    <name evidence="2" type="ORF">GCM10017771_51590</name>
</gene>
<dbReference type="Pfam" id="PF19750">
    <property type="entry name" value="DUF6237"/>
    <property type="match status" value="1"/>
</dbReference>
<keyword evidence="3" id="KW-1185">Reference proteome</keyword>
<reference evidence="2" key="2">
    <citation type="submission" date="2020-09" db="EMBL/GenBank/DDBJ databases">
        <authorList>
            <person name="Sun Q."/>
            <person name="Zhou Y."/>
        </authorList>
    </citation>
    <scope>NUCLEOTIDE SEQUENCE</scope>
    <source>
        <strain evidence="2">CGMCC 4.7403</strain>
    </source>
</reference>